<sequence length="132" mass="14888">MLAIRLIVVLGMSCLFALAAWAQPPATNMTSKNPEIDIRDSPTKRKTVLFLVRSNTSKTMYGNPCVQEVTRKMGFEYLVVPKGQALNRNGFSRTMHNGAVSLALFFRNGPLWKLRARHKIKKCRQKSADFMG</sequence>
<organism evidence="2 3">
    <name type="scientific">Shiella aurantiaca</name>
    <dbReference type="NCBI Taxonomy" id="3058365"/>
    <lineage>
        <taxon>Bacteria</taxon>
        <taxon>Pseudomonadati</taxon>
        <taxon>Bacteroidota</taxon>
        <taxon>Cytophagia</taxon>
        <taxon>Cytophagales</taxon>
        <taxon>Shiellaceae</taxon>
        <taxon>Shiella</taxon>
    </lineage>
</organism>
<dbReference type="RefSeq" id="WP_320005108.1">
    <property type="nucleotide sequence ID" value="NZ_JAUHJS010000007.1"/>
</dbReference>
<evidence type="ECO:0000256" key="1">
    <source>
        <dbReference type="SAM" id="SignalP"/>
    </source>
</evidence>
<dbReference type="Proteomes" id="UP001168552">
    <property type="component" value="Unassembled WGS sequence"/>
</dbReference>
<protein>
    <submittedName>
        <fullName evidence="2">Uncharacterized protein</fullName>
    </submittedName>
</protein>
<keyword evidence="1" id="KW-0732">Signal</keyword>
<keyword evidence="3" id="KW-1185">Reference proteome</keyword>
<name>A0ABT8F7X9_9BACT</name>
<evidence type="ECO:0000313" key="2">
    <source>
        <dbReference type="EMBL" id="MDN4166570.1"/>
    </source>
</evidence>
<evidence type="ECO:0000313" key="3">
    <source>
        <dbReference type="Proteomes" id="UP001168552"/>
    </source>
</evidence>
<accession>A0ABT8F7X9</accession>
<proteinExistence type="predicted"/>
<feature type="chain" id="PRO_5046155898" evidence="1">
    <location>
        <begin position="23"/>
        <end position="132"/>
    </location>
</feature>
<gene>
    <name evidence="2" type="ORF">QWY31_13760</name>
</gene>
<feature type="signal peptide" evidence="1">
    <location>
        <begin position="1"/>
        <end position="22"/>
    </location>
</feature>
<comment type="caution">
    <text evidence="2">The sequence shown here is derived from an EMBL/GenBank/DDBJ whole genome shotgun (WGS) entry which is preliminary data.</text>
</comment>
<reference evidence="2" key="1">
    <citation type="submission" date="2023-06" db="EMBL/GenBank/DDBJ databases">
        <title>Cytophagales bacterium Strain LB-30, isolated from soil.</title>
        <authorList>
            <person name="Liu B."/>
        </authorList>
    </citation>
    <scope>NUCLEOTIDE SEQUENCE</scope>
    <source>
        <strain evidence="2">LB-30</strain>
    </source>
</reference>
<dbReference type="EMBL" id="JAUHJS010000007">
    <property type="protein sequence ID" value="MDN4166570.1"/>
    <property type="molecule type" value="Genomic_DNA"/>
</dbReference>